<evidence type="ECO:0000313" key="3">
    <source>
        <dbReference type="Proteomes" id="UP000000845"/>
    </source>
</evidence>
<keyword evidence="3" id="KW-1185">Reference proteome</keyword>
<keyword evidence="1" id="KW-0732">Signal</keyword>
<evidence type="ECO:0000256" key="1">
    <source>
        <dbReference type="SAM" id="SignalP"/>
    </source>
</evidence>
<gene>
    <name evidence="2" type="ordered locus">Sterm_0513</name>
</gene>
<reference evidence="3" key="1">
    <citation type="submission" date="2009-09" db="EMBL/GenBank/DDBJ databases">
        <title>The complete chromosome of Sebaldella termitidis ATCC 33386.</title>
        <authorList>
            <consortium name="US DOE Joint Genome Institute (JGI-PGF)"/>
            <person name="Lucas S."/>
            <person name="Copeland A."/>
            <person name="Lapidus A."/>
            <person name="Glavina del Rio T."/>
            <person name="Dalin E."/>
            <person name="Tice H."/>
            <person name="Bruce D."/>
            <person name="Goodwin L."/>
            <person name="Pitluck S."/>
            <person name="Kyrpides N."/>
            <person name="Mavromatis K."/>
            <person name="Ivanova N."/>
            <person name="Mikhailova N."/>
            <person name="Sims D."/>
            <person name="Meincke L."/>
            <person name="Brettin T."/>
            <person name="Detter J.C."/>
            <person name="Han C."/>
            <person name="Larimer F."/>
            <person name="Land M."/>
            <person name="Hauser L."/>
            <person name="Markowitz V."/>
            <person name="Cheng J.F."/>
            <person name="Hugenholtz P."/>
            <person name="Woyke T."/>
            <person name="Wu D."/>
            <person name="Eisen J.A."/>
        </authorList>
    </citation>
    <scope>NUCLEOTIDE SEQUENCE [LARGE SCALE GENOMIC DNA]</scope>
    <source>
        <strain evidence="3">ATCC 33386 / NCTC 11300</strain>
    </source>
</reference>
<protein>
    <recommendedName>
        <fullName evidence="4">Secreted protein</fullName>
    </recommendedName>
</protein>
<name>D1AN12_SEBTE</name>
<feature type="signal peptide" evidence="1">
    <location>
        <begin position="1"/>
        <end position="23"/>
    </location>
</feature>
<evidence type="ECO:0008006" key="4">
    <source>
        <dbReference type="Google" id="ProtNLM"/>
    </source>
</evidence>
<proteinExistence type="predicted"/>
<dbReference type="RefSeq" id="WP_012859986.1">
    <property type="nucleotide sequence ID" value="NC_013517.1"/>
</dbReference>
<dbReference type="KEGG" id="str:Sterm_0513"/>
<accession>D1AN12</accession>
<dbReference type="AlphaFoldDB" id="D1AN12"/>
<sequence length="78" mass="8639">MKKLLLFIFVLFCVSTSLSYANACNSQICTCPNGSWVTFGQYCSAVVNTTPTKQKARPVDWIIFAYSPSTGYYGLAHN</sequence>
<reference evidence="2 3" key="2">
    <citation type="journal article" date="2010" name="Stand. Genomic Sci.">
        <title>Complete genome sequence of Sebaldella termitidis type strain (NCTC 11300).</title>
        <authorList>
            <person name="Harmon-Smith M."/>
            <person name="Celia L."/>
            <person name="Chertkov O."/>
            <person name="Lapidus A."/>
            <person name="Copeland A."/>
            <person name="Glavina Del Rio T."/>
            <person name="Nolan M."/>
            <person name="Lucas S."/>
            <person name="Tice H."/>
            <person name="Cheng J.F."/>
            <person name="Han C."/>
            <person name="Detter J.C."/>
            <person name="Bruce D."/>
            <person name="Goodwin L."/>
            <person name="Pitluck S."/>
            <person name="Pati A."/>
            <person name="Liolios K."/>
            <person name="Ivanova N."/>
            <person name="Mavromatis K."/>
            <person name="Mikhailova N."/>
            <person name="Chen A."/>
            <person name="Palaniappan K."/>
            <person name="Land M."/>
            <person name="Hauser L."/>
            <person name="Chang Y.J."/>
            <person name="Jeffries C.D."/>
            <person name="Brettin T."/>
            <person name="Goker M."/>
            <person name="Beck B."/>
            <person name="Bristow J."/>
            <person name="Eisen J.A."/>
            <person name="Markowitz V."/>
            <person name="Hugenholtz P."/>
            <person name="Kyrpides N.C."/>
            <person name="Klenk H.P."/>
            <person name="Chen F."/>
        </authorList>
    </citation>
    <scope>NUCLEOTIDE SEQUENCE [LARGE SCALE GENOMIC DNA]</scope>
    <source>
        <strain evidence="3">ATCC 33386 / NCTC 11300</strain>
    </source>
</reference>
<organism evidence="2 3">
    <name type="scientific">Sebaldella termitidis (strain ATCC 33386 / NCTC 11300)</name>
    <dbReference type="NCBI Taxonomy" id="526218"/>
    <lineage>
        <taxon>Bacteria</taxon>
        <taxon>Fusobacteriati</taxon>
        <taxon>Fusobacteriota</taxon>
        <taxon>Fusobacteriia</taxon>
        <taxon>Fusobacteriales</taxon>
        <taxon>Leptotrichiaceae</taxon>
        <taxon>Sebaldella</taxon>
    </lineage>
</organism>
<evidence type="ECO:0000313" key="2">
    <source>
        <dbReference type="EMBL" id="ACZ07388.1"/>
    </source>
</evidence>
<dbReference type="Proteomes" id="UP000000845">
    <property type="component" value="Chromosome"/>
</dbReference>
<dbReference type="EMBL" id="CP001739">
    <property type="protein sequence ID" value="ACZ07388.1"/>
    <property type="molecule type" value="Genomic_DNA"/>
</dbReference>
<dbReference type="HOGENOM" id="CLU_2620024_0_0_0"/>
<feature type="chain" id="PRO_5003019851" description="Secreted protein" evidence="1">
    <location>
        <begin position="24"/>
        <end position="78"/>
    </location>
</feature>